<dbReference type="Pfam" id="PF13359">
    <property type="entry name" value="DDE_Tnp_4"/>
    <property type="match status" value="1"/>
</dbReference>
<gene>
    <name evidence="5" type="ORF">ACHAWU_003296</name>
</gene>
<proteinExistence type="predicted"/>
<protein>
    <recommendedName>
        <fullName evidence="4">Integrase catalytic domain-containing protein</fullName>
    </recommendedName>
</protein>
<sequence>MKIKDLSSSNTVNGEGILTWHVVDTNGNQVSLQLPGYHIPRAEVHLLSPQVLLKRTGGSSLQTTEKVTISLGTGEMLEALYCPRTSLPCLQTAGHIDTTTSCFWTSTFEYDEDEIRNEVQAYPNLLDTRNTNMMAGEKEFMLWHHRLSHAGLRWIQLLMRDRQWLQDHDNTDVCLHQGPFLPCKTKAPTCDITSLKCIACICARSHRRPTSDPPRILPDTMRRFQSTLTGRLYGTFGREREGYTCGTLFVDHASGKIFNFPQYSTTADETVKSKRDLERFHSDNGIFASEAFRLDCSNRMQKLTFSGVGAHHQNGVAERNIKTISQWARANMLHAAYHWHEQANIHLWPQAVDYAVWTFNRLPSIDTGLSPNEVWSQTRCSGHELRRTHPFGCPVYVLDSKLQDGSKVPKWDTRARRGMFVGFSKNHSSLVPLCLNILTGKITPQFHVVFDDRFTTVASLPAGKTLHEQWLQILQFDRDCFLDTDVVDDGDPSAILPDEFMEWFGNKDAGGDHHTPLPSHSTERHHDLPLIIDDSDGIELVADFPEGVDISPEGDPPPPMRTAAPTEPIPDDVSLNSDSEVSLDGGVPEGAAPLLHPSGRPRRHVGTYKDGPAKIRRLPITGEDYDYSFHNMNILDMPVAMVASRGLQHSQPLPRRIHKNFLLDCSILQDHWEYDSLRHGYLLLDFDTPTHVDNVHDPRVIEAHIAQSKYNEDNPSFDMAVNGPFQAEYWEAMRVELDTIANEFKCWELVPRRPGMNVLPSTWAFKVKRYPDGSVKKFKARFCARGDRQMEGVDYFETWAPVVQWSTIRVVMIITVKLGYCSAQCDITAAFIHAHLPADEHIYVEQPRGFSKKPNHVLRLNRSLYGLKQAPRHFFHYLSERLVKNGLHQSKLDPCLFMNHQMIVIVYVDDLLIYARSDNLIDSFIGANPKFLQIHQSTYHKILSKCKNEEKETAASMRKQLRDAAEWEKRPYKRRHSRYQKAFYRALSAEEKQLRQRRIPRISLHSTRQCAWRYLFFSYNDQALITVTGLNHATFEYLLRLFKPIFDTTTPFGETIILTNNRGRKRTVTAVDCLGLVLAWMRTRGLTMSLQMHFGMSMTNLSLYLRFGRRIVASILSRDHFAKIALPSDERIQEYKEAIAEKYPLLGDVWSAMDGLKTPIQQSGSTKTQGYFYNGWKHNHFVTSVFCFCPDGTIPIAHMNLPGATHDSTIADWGDIYIKLERVYNRNGGICCVDSAFRMRNKPYIIKSSQNDIVGAGATIWEQRIDLLRKQQATSMRQCSEWGMRTIQASFPRLCDKFPFETKG</sequence>
<dbReference type="InterPro" id="IPR036397">
    <property type="entry name" value="RNaseH_sf"/>
</dbReference>
<feature type="domain" description="Integrase catalytic" evidence="4">
    <location>
        <begin position="278"/>
        <end position="379"/>
    </location>
</feature>
<dbReference type="InterPro" id="IPR043502">
    <property type="entry name" value="DNA/RNA_pol_sf"/>
</dbReference>
<dbReference type="SUPFAM" id="SSF56672">
    <property type="entry name" value="DNA/RNA polymerases"/>
    <property type="match status" value="1"/>
</dbReference>
<dbReference type="InterPro" id="IPR012337">
    <property type="entry name" value="RNaseH-like_sf"/>
</dbReference>
<evidence type="ECO:0000256" key="2">
    <source>
        <dbReference type="ARBA" id="ARBA00022723"/>
    </source>
</evidence>
<accession>A0ABD3N3B3</accession>
<dbReference type="SUPFAM" id="SSF53098">
    <property type="entry name" value="Ribonuclease H-like"/>
    <property type="match status" value="1"/>
</dbReference>
<dbReference type="PANTHER" id="PTHR48471:SF1">
    <property type="entry name" value="DDE TNP4 DOMAIN-CONTAINING PROTEIN"/>
    <property type="match status" value="1"/>
</dbReference>
<dbReference type="PROSITE" id="PS50994">
    <property type="entry name" value="INTEGRASE"/>
    <property type="match status" value="1"/>
</dbReference>
<dbReference type="PANTHER" id="PTHR48471">
    <property type="entry name" value="DDE TNP4 DOMAIN-CONTAINING PROTEIN"/>
    <property type="match status" value="1"/>
</dbReference>
<evidence type="ECO:0000313" key="6">
    <source>
        <dbReference type="Proteomes" id="UP001530293"/>
    </source>
</evidence>
<evidence type="ECO:0000313" key="5">
    <source>
        <dbReference type="EMBL" id="KAL3767205.1"/>
    </source>
</evidence>
<name>A0ABD3N3B3_9STRA</name>
<dbReference type="Pfam" id="PF07727">
    <property type="entry name" value="RVT_2"/>
    <property type="match status" value="1"/>
</dbReference>
<comment type="caution">
    <text evidence="5">The sequence shown here is derived from an EMBL/GenBank/DDBJ whole genome shotgun (WGS) entry which is preliminary data.</text>
</comment>
<evidence type="ECO:0000259" key="4">
    <source>
        <dbReference type="PROSITE" id="PS50994"/>
    </source>
</evidence>
<comment type="cofactor">
    <cofactor evidence="1">
        <name>a divalent metal cation</name>
        <dbReference type="ChEBI" id="CHEBI:60240"/>
    </cofactor>
</comment>
<keyword evidence="2" id="KW-0479">Metal-binding</keyword>
<evidence type="ECO:0000256" key="3">
    <source>
        <dbReference type="SAM" id="MobiDB-lite"/>
    </source>
</evidence>
<dbReference type="InterPro" id="IPR001584">
    <property type="entry name" value="Integrase_cat-core"/>
</dbReference>
<dbReference type="EMBL" id="JALLBG020000077">
    <property type="protein sequence ID" value="KAL3767205.1"/>
    <property type="molecule type" value="Genomic_DNA"/>
</dbReference>
<dbReference type="GO" id="GO:0046872">
    <property type="term" value="F:metal ion binding"/>
    <property type="evidence" value="ECO:0007669"/>
    <property type="project" value="UniProtKB-KW"/>
</dbReference>
<feature type="region of interest" description="Disordered" evidence="3">
    <location>
        <begin position="587"/>
        <end position="609"/>
    </location>
</feature>
<reference evidence="5 6" key="1">
    <citation type="submission" date="2024-10" db="EMBL/GenBank/DDBJ databases">
        <title>Updated reference genomes for cyclostephanoid diatoms.</title>
        <authorList>
            <person name="Roberts W.R."/>
            <person name="Alverson A.J."/>
        </authorList>
    </citation>
    <scope>NUCLEOTIDE SEQUENCE [LARGE SCALE GENOMIC DNA]</scope>
    <source>
        <strain evidence="5 6">AJA232-27</strain>
    </source>
</reference>
<organism evidence="5 6">
    <name type="scientific">Discostella pseudostelligera</name>
    <dbReference type="NCBI Taxonomy" id="259834"/>
    <lineage>
        <taxon>Eukaryota</taxon>
        <taxon>Sar</taxon>
        <taxon>Stramenopiles</taxon>
        <taxon>Ochrophyta</taxon>
        <taxon>Bacillariophyta</taxon>
        <taxon>Coscinodiscophyceae</taxon>
        <taxon>Thalassiosirophycidae</taxon>
        <taxon>Stephanodiscales</taxon>
        <taxon>Stephanodiscaceae</taxon>
        <taxon>Discostella</taxon>
    </lineage>
</organism>
<dbReference type="InterPro" id="IPR027806">
    <property type="entry name" value="HARBI1_dom"/>
</dbReference>
<dbReference type="Proteomes" id="UP001530293">
    <property type="component" value="Unassembled WGS sequence"/>
</dbReference>
<evidence type="ECO:0000256" key="1">
    <source>
        <dbReference type="ARBA" id="ARBA00001968"/>
    </source>
</evidence>
<feature type="region of interest" description="Disordered" evidence="3">
    <location>
        <begin position="549"/>
        <end position="571"/>
    </location>
</feature>
<keyword evidence="6" id="KW-1185">Reference proteome</keyword>
<dbReference type="Gene3D" id="3.30.420.10">
    <property type="entry name" value="Ribonuclease H-like superfamily/Ribonuclease H"/>
    <property type="match status" value="1"/>
</dbReference>
<dbReference type="InterPro" id="IPR013103">
    <property type="entry name" value="RVT_2"/>
</dbReference>